<sequence>MARLLTGVSDSPPPPSSESLSEADYLEGNLVQTYCLWSPNSPHGSFMLMTSVKKRKSFIGREKKVHVSSALEALYVQNRESKSMDKINSFLPYRKNLFGPQGILQYGGFQA</sequence>
<proteinExistence type="predicted"/>
<comment type="caution">
    <text evidence="2">The sequence shown here is derived from an EMBL/GenBank/DDBJ whole genome shotgun (WGS) entry which is preliminary data.</text>
</comment>
<accession>A0AAV1XB06</accession>
<protein>
    <submittedName>
        <fullName evidence="2">Uncharacterized protein</fullName>
    </submittedName>
</protein>
<dbReference type="EMBL" id="CAXHTB010000013">
    <property type="protein sequence ID" value="CAL0318488.1"/>
    <property type="molecule type" value="Genomic_DNA"/>
</dbReference>
<keyword evidence="3" id="KW-1185">Reference proteome</keyword>
<dbReference type="Proteomes" id="UP001497480">
    <property type="component" value="Unassembled WGS sequence"/>
</dbReference>
<evidence type="ECO:0000313" key="3">
    <source>
        <dbReference type="Proteomes" id="UP001497480"/>
    </source>
</evidence>
<gene>
    <name evidence="2" type="ORF">LLUT_LOCUS19548</name>
</gene>
<feature type="region of interest" description="Disordered" evidence="1">
    <location>
        <begin position="1"/>
        <end position="21"/>
    </location>
</feature>
<dbReference type="AlphaFoldDB" id="A0AAV1XB06"/>
<reference evidence="2 3" key="1">
    <citation type="submission" date="2024-03" db="EMBL/GenBank/DDBJ databases">
        <authorList>
            <person name="Martinez-Hernandez J."/>
        </authorList>
    </citation>
    <scope>NUCLEOTIDE SEQUENCE [LARGE SCALE GENOMIC DNA]</scope>
</reference>
<organism evidence="2 3">
    <name type="scientific">Lupinus luteus</name>
    <name type="common">European yellow lupine</name>
    <dbReference type="NCBI Taxonomy" id="3873"/>
    <lineage>
        <taxon>Eukaryota</taxon>
        <taxon>Viridiplantae</taxon>
        <taxon>Streptophyta</taxon>
        <taxon>Embryophyta</taxon>
        <taxon>Tracheophyta</taxon>
        <taxon>Spermatophyta</taxon>
        <taxon>Magnoliopsida</taxon>
        <taxon>eudicotyledons</taxon>
        <taxon>Gunneridae</taxon>
        <taxon>Pentapetalae</taxon>
        <taxon>rosids</taxon>
        <taxon>fabids</taxon>
        <taxon>Fabales</taxon>
        <taxon>Fabaceae</taxon>
        <taxon>Papilionoideae</taxon>
        <taxon>50 kb inversion clade</taxon>
        <taxon>genistoids sensu lato</taxon>
        <taxon>core genistoids</taxon>
        <taxon>Genisteae</taxon>
        <taxon>Lupinus</taxon>
    </lineage>
</organism>
<name>A0AAV1XB06_LUPLU</name>
<evidence type="ECO:0000256" key="1">
    <source>
        <dbReference type="SAM" id="MobiDB-lite"/>
    </source>
</evidence>
<evidence type="ECO:0000313" key="2">
    <source>
        <dbReference type="EMBL" id="CAL0318488.1"/>
    </source>
</evidence>